<dbReference type="PANTHER" id="PTHR42923">
    <property type="entry name" value="PROTOPORPHYRINOGEN OXIDASE"/>
    <property type="match status" value="1"/>
</dbReference>
<sequence length="196" mass="21311">MCPKTARAFTLVTLLDFTCVCSWPMRTVAVLGGGIGGLAASYYLCKSPQVTKVILLEASSRFGGWLWSTRRSDGAVFEHGPRGIRPAGAVGSNTLNMLWFCTLYCSACIDANRWLLCAVIILFGLDSAFSGCLTFLCDCIPQYYEGHFQRVESMRGFIRNNNLALSLTGSCYDGVSVNDVIFSGRTAVEELLGTVV</sequence>
<dbReference type="SUPFAM" id="SSF51905">
    <property type="entry name" value="FAD/NAD(P)-binding domain"/>
    <property type="match status" value="2"/>
</dbReference>
<name>A0A3Q4IA49_NEOBR</name>
<proteinExistence type="predicted"/>
<dbReference type="GO" id="GO:0005743">
    <property type="term" value="C:mitochondrial inner membrane"/>
    <property type="evidence" value="ECO:0007669"/>
    <property type="project" value="TreeGrafter"/>
</dbReference>
<organism evidence="1 2">
    <name type="scientific">Neolamprologus brichardi</name>
    <name type="common">Fairy cichlid</name>
    <name type="synonym">Lamprologus brichardi</name>
    <dbReference type="NCBI Taxonomy" id="32507"/>
    <lineage>
        <taxon>Eukaryota</taxon>
        <taxon>Metazoa</taxon>
        <taxon>Chordata</taxon>
        <taxon>Craniata</taxon>
        <taxon>Vertebrata</taxon>
        <taxon>Euteleostomi</taxon>
        <taxon>Actinopterygii</taxon>
        <taxon>Neopterygii</taxon>
        <taxon>Teleostei</taxon>
        <taxon>Neoteleostei</taxon>
        <taxon>Acanthomorphata</taxon>
        <taxon>Ovalentaria</taxon>
        <taxon>Cichlomorphae</taxon>
        <taxon>Cichliformes</taxon>
        <taxon>Cichlidae</taxon>
        <taxon>African cichlids</taxon>
        <taxon>Pseudocrenilabrinae</taxon>
        <taxon>Lamprologini</taxon>
        <taxon>Neolamprologus</taxon>
    </lineage>
</organism>
<dbReference type="AlphaFoldDB" id="A0A3Q4IA49"/>
<dbReference type="GO" id="GO:0004729">
    <property type="term" value="F:oxygen-dependent protoporphyrinogen oxidase activity"/>
    <property type="evidence" value="ECO:0007669"/>
    <property type="project" value="TreeGrafter"/>
</dbReference>
<dbReference type="GO" id="GO:0006783">
    <property type="term" value="P:heme biosynthetic process"/>
    <property type="evidence" value="ECO:0007669"/>
    <property type="project" value="TreeGrafter"/>
</dbReference>
<reference evidence="1" key="2">
    <citation type="submission" date="2025-09" db="UniProtKB">
        <authorList>
            <consortium name="Ensembl"/>
        </authorList>
    </citation>
    <scope>IDENTIFICATION</scope>
</reference>
<evidence type="ECO:0000313" key="1">
    <source>
        <dbReference type="Ensembl" id="ENSNBRP00000032141.1"/>
    </source>
</evidence>
<accession>A0A3Q4IA49</accession>
<evidence type="ECO:0000313" key="2">
    <source>
        <dbReference type="Proteomes" id="UP000261580"/>
    </source>
</evidence>
<dbReference type="InterPro" id="IPR036188">
    <property type="entry name" value="FAD/NAD-bd_sf"/>
</dbReference>
<protein>
    <submittedName>
        <fullName evidence="1">Protoporphyrinogen oxidase</fullName>
    </submittedName>
</protein>
<dbReference type="Pfam" id="PF13450">
    <property type="entry name" value="NAD_binding_8"/>
    <property type="match status" value="1"/>
</dbReference>
<keyword evidence="2" id="KW-1185">Reference proteome</keyword>
<dbReference type="PANTHER" id="PTHR42923:SF3">
    <property type="entry name" value="PROTOPORPHYRINOGEN OXIDASE"/>
    <property type="match status" value="1"/>
</dbReference>
<reference evidence="1" key="1">
    <citation type="submission" date="2025-08" db="UniProtKB">
        <authorList>
            <consortium name="Ensembl"/>
        </authorList>
    </citation>
    <scope>IDENTIFICATION</scope>
</reference>
<dbReference type="Ensembl" id="ENSNBRT00000032956.1">
    <property type="protein sequence ID" value="ENSNBRP00000032141.1"/>
    <property type="gene ID" value="ENSNBRG00000024407.1"/>
</dbReference>
<dbReference type="Bgee" id="ENSNBRG00000024407">
    <property type="expression patterns" value="Expressed in mesonephros and 7 other cell types or tissues"/>
</dbReference>
<dbReference type="Proteomes" id="UP000261580">
    <property type="component" value="Unassembled WGS sequence"/>
</dbReference>
<dbReference type="GeneTree" id="ENSGT00390000008744"/>
<dbReference type="Gene3D" id="3.50.50.60">
    <property type="entry name" value="FAD/NAD(P)-binding domain"/>
    <property type="match status" value="2"/>
</dbReference>
<dbReference type="InterPro" id="IPR050464">
    <property type="entry name" value="Zeta_carotene_desat/Oxidored"/>
</dbReference>